<reference evidence="1" key="1">
    <citation type="submission" date="2022-05" db="EMBL/GenBank/DDBJ databases">
        <authorList>
            <person name="Friedrich I."/>
            <person name="Poehlein A."/>
            <person name="Schneider D."/>
            <person name="Hertel R."/>
            <person name="Daniel R."/>
        </authorList>
    </citation>
    <scope>NUCLEOTIDE SEQUENCE</scope>
</reference>
<proteinExistence type="predicted"/>
<evidence type="ECO:0000313" key="2">
    <source>
        <dbReference type="Proteomes" id="UP001056685"/>
    </source>
</evidence>
<dbReference type="EMBL" id="ON529852">
    <property type="protein sequence ID" value="USN14257.1"/>
    <property type="molecule type" value="Genomic_DNA"/>
</dbReference>
<sequence length="103" mass="12824">MKPQFERVTHSGFYFVGWRVLYLEPGEPYRCRRFRHRWRHMHRCPRTMQERRRNTGEAHDRLYRARGRRMILPSSYDDLMASRPGGKSWKDHTRCRKQWMTNL</sequence>
<accession>A0A9E7MR12</accession>
<gene>
    <name evidence="1" type="ORF">KABACHOK_04290</name>
</gene>
<keyword evidence="2" id="KW-1185">Reference proteome</keyword>
<evidence type="ECO:0000313" key="1">
    <source>
        <dbReference type="EMBL" id="USN14257.1"/>
    </source>
</evidence>
<dbReference type="Proteomes" id="UP001056685">
    <property type="component" value="Segment"/>
</dbReference>
<organism evidence="1 2">
    <name type="scientific">Brevundimonas phage vB_BpoS-Kabachok</name>
    <dbReference type="NCBI Taxonomy" id="2948600"/>
    <lineage>
        <taxon>Viruses</taxon>
        <taxon>Duplodnaviria</taxon>
        <taxon>Heunggongvirae</taxon>
        <taxon>Uroviricota</taxon>
        <taxon>Caudoviricetes</taxon>
        <taxon>Jeanschmidtviridae</taxon>
        <taxon>Marchewkavirus</taxon>
        <taxon>Marchewkavirus kabachok</taxon>
    </lineage>
</organism>
<name>A0A9E7MR12_9CAUD</name>
<protein>
    <submittedName>
        <fullName evidence="1">Uncharacterized protein</fullName>
    </submittedName>
</protein>